<gene>
    <name evidence="1" type="ORF">NPIL_487131</name>
</gene>
<organism evidence="1 2">
    <name type="scientific">Nephila pilipes</name>
    <name type="common">Giant wood spider</name>
    <name type="synonym">Nephila maculata</name>
    <dbReference type="NCBI Taxonomy" id="299642"/>
    <lineage>
        <taxon>Eukaryota</taxon>
        <taxon>Metazoa</taxon>
        <taxon>Ecdysozoa</taxon>
        <taxon>Arthropoda</taxon>
        <taxon>Chelicerata</taxon>
        <taxon>Arachnida</taxon>
        <taxon>Araneae</taxon>
        <taxon>Araneomorphae</taxon>
        <taxon>Entelegynae</taxon>
        <taxon>Araneoidea</taxon>
        <taxon>Nephilidae</taxon>
        <taxon>Nephila</taxon>
    </lineage>
</organism>
<name>A0A8X6QZI3_NEPPI</name>
<dbReference type="AlphaFoldDB" id="A0A8X6QZI3"/>
<evidence type="ECO:0000313" key="2">
    <source>
        <dbReference type="Proteomes" id="UP000887013"/>
    </source>
</evidence>
<comment type="caution">
    <text evidence="1">The sequence shown here is derived from an EMBL/GenBank/DDBJ whole genome shotgun (WGS) entry which is preliminary data.</text>
</comment>
<reference evidence="1" key="1">
    <citation type="submission" date="2020-08" db="EMBL/GenBank/DDBJ databases">
        <title>Multicomponent nature underlies the extraordinary mechanical properties of spider dragline silk.</title>
        <authorList>
            <person name="Kono N."/>
            <person name="Nakamura H."/>
            <person name="Mori M."/>
            <person name="Yoshida Y."/>
            <person name="Ohtoshi R."/>
            <person name="Malay A.D."/>
            <person name="Moran D.A.P."/>
            <person name="Tomita M."/>
            <person name="Numata K."/>
            <person name="Arakawa K."/>
        </authorList>
    </citation>
    <scope>NUCLEOTIDE SEQUENCE</scope>
</reference>
<proteinExistence type="predicted"/>
<evidence type="ECO:0000313" key="1">
    <source>
        <dbReference type="EMBL" id="GFU38767.1"/>
    </source>
</evidence>
<accession>A0A8X6QZI3</accession>
<keyword evidence="2" id="KW-1185">Reference proteome</keyword>
<dbReference type="EMBL" id="BMAW01084427">
    <property type="protein sequence ID" value="GFU38767.1"/>
    <property type="molecule type" value="Genomic_DNA"/>
</dbReference>
<dbReference type="Proteomes" id="UP000887013">
    <property type="component" value="Unassembled WGS sequence"/>
</dbReference>
<protein>
    <submittedName>
        <fullName evidence="1">Uncharacterized protein</fullName>
    </submittedName>
</protein>
<sequence length="105" mass="11935">MEICIQNFRKGYVRGIPQGKLGSLQYVMLLDLKTGLVESKFTVIKISFASEIRRCSRVDANVIHHKSGKCISQYFKIGISDLGSRLGDKCSHEMLTRHRMCIESK</sequence>